<sequence>MRSDHLDASLLIQLIKRTKVSNILLEQSSKQEKKNMVSLKPLLILLLTFISLGVSKNTPQQKQQSSTGVIGGGYGVFPVRIGRSVLEGESDDENSSLILAEERTRRKDPTKGLEYYTGGWNISDAHYFYSVSFSAVPVFVIAAIWFVGFGMSLLVICCYYSCFRRIHYSYSRIAYVLSLAFLTLFTIAAIIGCVVLYMGQGKFHKSTSDTLEFVVRESKDTVHKLNNVLDILDTAKGIGVDQVSLPANIKNNIDRVDEMINAAATDLDSETEENEKDIQDVLNSVYVNMRLSLIIIAAVMLLVALLGFLFSIFGFQVLVYILVVCGWILVTATFILCGIFFTLHNVMGDTCVAMDEWIQNPTAHTALDEILPCFDNATAQETLFQSKDVTFQLVGMVNMIIVKVANIDPPPFPGFLGYNQSGPLVPILCNPLNDDKTDRKCQAGELDAGDASQVWKDYVCQVSEKDICTNVGRLTPKMYDQMSAAANVISGLSNYGPFLAGLLNCTFVRETFTGIHEDHCPGLTKYSRWVYIGLAMVSAAVMHSLVLWVLYARERRHRKYTKLGVPASTQSSFAK</sequence>
<keyword evidence="1" id="KW-0812">Transmembrane</keyword>
<keyword evidence="3" id="KW-1185">Reference proteome</keyword>
<dbReference type="PANTHER" id="PTHR31414">
    <property type="entry name" value="TRANSMEMBRANE PROTEIN DDB_G0292058"/>
    <property type="match status" value="1"/>
</dbReference>
<reference evidence="2 3" key="1">
    <citation type="journal article" date="2017" name="Nat. Commun.">
        <title>Genome assembly with in vitro proximity ligation data and whole-genome triplication in lettuce.</title>
        <authorList>
            <person name="Reyes-Chin-Wo S."/>
            <person name="Wang Z."/>
            <person name="Yang X."/>
            <person name="Kozik A."/>
            <person name="Arikit S."/>
            <person name="Song C."/>
            <person name="Xia L."/>
            <person name="Froenicke L."/>
            <person name="Lavelle D.O."/>
            <person name="Truco M.J."/>
            <person name="Xia R."/>
            <person name="Zhu S."/>
            <person name="Xu C."/>
            <person name="Xu H."/>
            <person name="Xu X."/>
            <person name="Cox K."/>
            <person name="Korf I."/>
            <person name="Meyers B.C."/>
            <person name="Michelmore R.W."/>
        </authorList>
    </citation>
    <scope>NUCLEOTIDE SEQUENCE [LARGE SCALE GENOMIC DNA]</scope>
    <source>
        <strain evidence="3">cv. Salinas</strain>
        <tissue evidence="2">Seedlings</tissue>
    </source>
</reference>
<gene>
    <name evidence="2" type="ORF">LSAT_V11C500231650</name>
</gene>
<evidence type="ECO:0000313" key="3">
    <source>
        <dbReference type="Proteomes" id="UP000235145"/>
    </source>
</evidence>
<dbReference type="EMBL" id="NBSK02000005">
    <property type="protein sequence ID" value="KAJ0205120.1"/>
    <property type="molecule type" value="Genomic_DNA"/>
</dbReference>
<evidence type="ECO:0000313" key="2">
    <source>
        <dbReference type="EMBL" id="KAJ0205120.1"/>
    </source>
</evidence>
<name>A0A9R1X8S9_LACSA</name>
<feature type="transmembrane region" description="Helical" evidence="1">
    <location>
        <begin position="138"/>
        <end position="161"/>
    </location>
</feature>
<comment type="caution">
    <text evidence="2">The sequence shown here is derived from an EMBL/GenBank/DDBJ whole genome shotgun (WGS) entry which is preliminary data.</text>
</comment>
<dbReference type="InterPro" id="IPR040283">
    <property type="entry name" value="DDB_G0292058-like"/>
</dbReference>
<dbReference type="AlphaFoldDB" id="A0A9R1X8S9"/>
<feature type="transmembrane region" description="Helical" evidence="1">
    <location>
        <begin position="291"/>
        <end position="310"/>
    </location>
</feature>
<evidence type="ECO:0000256" key="1">
    <source>
        <dbReference type="SAM" id="Phobius"/>
    </source>
</evidence>
<accession>A0A9R1X8S9</accession>
<dbReference type="PANTHER" id="PTHR31414:SF32">
    <property type="entry name" value="TRANSMEMBRANE PROTEIN"/>
    <property type="match status" value="1"/>
</dbReference>
<organism evidence="2 3">
    <name type="scientific">Lactuca sativa</name>
    <name type="common">Garden lettuce</name>
    <dbReference type="NCBI Taxonomy" id="4236"/>
    <lineage>
        <taxon>Eukaryota</taxon>
        <taxon>Viridiplantae</taxon>
        <taxon>Streptophyta</taxon>
        <taxon>Embryophyta</taxon>
        <taxon>Tracheophyta</taxon>
        <taxon>Spermatophyta</taxon>
        <taxon>Magnoliopsida</taxon>
        <taxon>eudicotyledons</taxon>
        <taxon>Gunneridae</taxon>
        <taxon>Pentapetalae</taxon>
        <taxon>asterids</taxon>
        <taxon>campanulids</taxon>
        <taxon>Asterales</taxon>
        <taxon>Asteraceae</taxon>
        <taxon>Cichorioideae</taxon>
        <taxon>Cichorieae</taxon>
        <taxon>Lactucinae</taxon>
        <taxon>Lactuca</taxon>
    </lineage>
</organism>
<feature type="transmembrane region" description="Helical" evidence="1">
    <location>
        <begin position="317"/>
        <end position="341"/>
    </location>
</feature>
<protein>
    <recommendedName>
        <fullName evidence="4">Transmembrane protein</fullName>
    </recommendedName>
</protein>
<keyword evidence="1" id="KW-1133">Transmembrane helix</keyword>
<evidence type="ECO:0008006" key="4">
    <source>
        <dbReference type="Google" id="ProtNLM"/>
    </source>
</evidence>
<keyword evidence="1" id="KW-0472">Membrane</keyword>
<proteinExistence type="predicted"/>
<dbReference type="Proteomes" id="UP000235145">
    <property type="component" value="Unassembled WGS sequence"/>
</dbReference>
<feature type="transmembrane region" description="Helical" evidence="1">
    <location>
        <begin position="173"/>
        <end position="198"/>
    </location>
</feature>
<feature type="transmembrane region" description="Helical" evidence="1">
    <location>
        <begin position="529"/>
        <end position="552"/>
    </location>
</feature>